<keyword evidence="3" id="KW-1185">Reference proteome</keyword>
<evidence type="ECO:0008006" key="4">
    <source>
        <dbReference type="Google" id="ProtNLM"/>
    </source>
</evidence>
<protein>
    <recommendedName>
        <fullName evidence="4">DUF4408 domain-containing protein</fullName>
    </recommendedName>
</protein>
<reference evidence="2" key="1">
    <citation type="submission" date="2021-08" db="EMBL/GenBank/DDBJ databases">
        <title>WGS assembly of Ceratopteris richardii.</title>
        <authorList>
            <person name="Marchant D.B."/>
            <person name="Chen G."/>
            <person name="Jenkins J."/>
            <person name="Shu S."/>
            <person name="Leebens-Mack J."/>
            <person name="Grimwood J."/>
            <person name="Schmutz J."/>
            <person name="Soltis P."/>
            <person name="Soltis D."/>
            <person name="Chen Z.-H."/>
        </authorList>
    </citation>
    <scope>NUCLEOTIDE SEQUENCE</scope>
    <source>
        <strain evidence="2">Whitten #5841</strain>
        <tissue evidence="2">Leaf</tissue>
    </source>
</reference>
<evidence type="ECO:0000256" key="1">
    <source>
        <dbReference type="SAM" id="Phobius"/>
    </source>
</evidence>
<keyword evidence="1" id="KW-0472">Membrane</keyword>
<comment type="caution">
    <text evidence="2">The sequence shown here is derived from an EMBL/GenBank/DDBJ whole genome shotgun (WGS) entry which is preliminary data.</text>
</comment>
<keyword evidence="1" id="KW-1133">Transmembrane helix</keyword>
<feature type="transmembrane region" description="Helical" evidence="1">
    <location>
        <begin position="12"/>
        <end position="37"/>
    </location>
</feature>
<evidence type="ECO:0000313" key="3">
    <source>
        <dbReference type="Proteomes" id="UP000825935"/>
    </source>
</evidence>
<dbReference type="PANTHER" id="PTHR33098:SF53">
    <property type="entry name" value="OS05G0540900 PROTEIN"/>
    <property type="match status" value="1"/>
</dbReference>
<dbReference type="InterPro" id="IPR008480">
    <property type="entry name" value="DUF761_pln"/>
</dbReference>
<organism evidence="2 3">
    <name type="scientific">Ceratopteris richardii</name>
    <name type="common">Triangle waterfern</name>
    <dbReference type="NCBI Taxonomy" id="49495"/>
    <lineage>
        <taxon>Eukaryota</taxon>
        <taxon>Viridiplantae</taxon>
        <taxon>Streptophyta</taxon>
        <taxon>Embryophyta</taxon>
        <taxon>Tracheophyta</taxon>
        <taxon>Polypodiopsida</taxon>
        <taxon>Polypodiidae</taxon>
        <taxon>Polypodiales</taxon>
        <taxon>Pteridineae</taxon>
        <taxon>Pteridaceae</taxon>
        <taxon>Parkerioideae</taxon>
        <taxon>Ceratopteris</taxon>
    </lineage>
</organism>
<dbReference type="OrthoDB" id="1931904at2759"/>
<dbReference type="EMBL" id="CM035422">
    <property type="protein sequence ID" value="KAH7372843.1"/>
    <property type="molecule type" value="Genomic_DNA"/>
</dbReference>
<dbReference type="Pfam" id="PF05553">
    <property type="entry name" value="DUF761"/>
    <property type="match status" value="1"/>
</dbReference>
<dbReference type="AlphaFoldDB" id="A0A8T2SUE4"/>
<feature type="transmembrane region" description="Helical" evidence="1">
    <location>
        <begin position="57"/>
        <end position="75"/>
    </location>
</feature>
<proteinExistence type="predicted"/>
<keyword evidence="1" id="KW-0812">Transmembrane</keyword>
<dbReference type="PANTHER" id="PTHR33098">
    <property type="entry name" value="COTTON FIBER (DUF761)"/>
    <property type="match status" value="1"/>
</dbReference>
<accession>A0A8T2SUE4</accession>
<gene>
    <name evidence="2" type="ORF">KP509_17G024100</name>
</gene>
<name>A0A8T2SUE4_CERRI</name>
<sequence>MTHSKDDSGCEAYWRTSALELLIMAVSLGLASIAGFYVHPHLLPVFTWLRSAGQGWMTAPILFVFVNLVVGTLYFNSTMLPKACCEEMQAREVAYDKSPTPPVSTTTSGGAVCRDNETIRSETETNENAETASVVPVSKPLSGLRARIERSKSFSRLIRSKSEQLFPTLTSRKHEDGSRYKKASSFEGALGARPRKPVVVVDDTPEDDSFSGTATGGSEMEEVDKKAEAFISRFYEKIKLQRIESLRRQQLEAAN</sequence>
<evidence type="ECO:0000313" key="2">
    <source>
        <dbReference type="EMBL" id="KAH7372843.1"/>
    </source>
</evidence>
<dbReference type="Proteomes" id="UP000825935">
    <property type="component" value="Chromosome 17"/>
</dbReference>